<dbReference type="SMART" id="SM00860">
    <property type="entry name" value="SMI1_KNR4"/>
    <property type="match status" value="1"/>
</dbReference>
<evidence type="ECO:0000313" key="3">
    <source>
        <dbReference type="Proteomes" id="UP000757604"/>
    </source>
</evidence>
<gene>
    <name evidence="2" type="ORF">JNB71_11690</name>
</gene>
<dbReference type="InterPro" id="IPR018958">
    <property type="entry name" value="Knr4/Smi1-like_dom"/>
</dbReference>
<dbReference type="EMBL" id="JAEUAO010000002">
    <property type="protein sequence ID" value="MBW9063982.1"/>
    <property type="molecule type" value="Genomic_DNA"/>
</dbReference>
<protein>
    <submittedName>
        <fullName evidence="2">SMI1/KNR4 family protein</fullName>
    </submittedName>
</protein>
<sequence length="163" mass="19326">MENDFDANVLNWYRQYAHEKSENDDHTSPNFLTRIDENDISKFESEFGNIIPDLYIKFLIFAGDGRIRRDIHGNFNEFNDNSFLNTTEISEILRKNSAEWDVYPDFIADNEIPFFYISANAVLVFRKNEGSKVYHPHLDVIYAENFGEFLRKLMNNINFYTEL</sequence>
<feature type="domain" description="Knr4/Smi1-like" evidence="1">
    <location>
        <begin position="34"/>
        <end position="152"/>
    </location>
</feature>
<dbReference type="InterPro" id="IPR037883">
    <property type="entry name" value="Knr4/Smi1-like_sf"/>
</dbReference>
<comment type="caution">
    <text evidence="2">The sequence shown here is derived from an EMBL/GenBank/DDBJ whole genome shotgun (WGS) entry which is preliminary data.</text>
</comment>
<accession>A0ABS7H9M8</accession>
<dbReference type="RefSeq" id="WP_220371943.1">
    <property type="nucleotide sequence ID" value="NZ_JAEUAO010000002.1"/>
</dbReference>
<dbReference type="Gene3D" id="3.40.1580.10">
    <property type="entry name" value="SMI1/KNR4-like"/>
    <property type="match status" value="1"/>
</dbReference>
<name>A0ABS7H9M8_9HYPH</name>
<dbReference type="Pfam" id="PF09346">
    <property type="entry name" value="SMI1_KNR4"/>
    <property type="match status" value="1"/>
</dbReference>
<evidence type="ECO:0000259" key="1">
    <source>
        <dbReference type="SMART" id="SM00860"/>
    </source>
</evidence>
<dbReference type="Proteomes" id="UP000757604">
    <property type="component" value="Unassembled WGS sequence"/>
</dbReference>
<evidence type="ECO:0000313" key="2">
    <source>
        <dbReference type="EMBL" id="MBW9063982.1"/>
    </source>
</evidence>
<reference evidence="2 3" key="1">
    <citation type="journal article" date="2021" name="MBio">
        <title>Poor Competitiveness of Bradyrhizobium in Pigeon Pea Root Colonization in Indian Soils.</title>
        <authorList>
            <person name="Chalasani D."/>
            <person name="Basu A."/>
            <person name="Pullabhotla S.V.S.R.N."/>
            <person name="Jorrin B."/>
            <person name="Neal A.L."/>
            <person name="Poole P.S."/>
            <person name="Podile A.R."/>
            <person name="Tkacz A."/>
        </authorList>
    </citation>
    <scope>NUCLEOTIDE SEQUENCE [LARGE SCALE GENOMIC DNA]</scope>
    <source>
        <strain evidence="2 3">HU44</strain>
    </source>
</reference>
<proteinExistence type="predicted"/>
<organism evidence="2 3">
    <name type="scientific">Rhizobium herbae</name>
    <dbReference type="NCBI Taxonomy" id="508661"/>
    <lineage>
        <taxon>Bacteria</taxon>
        <taxon>Pseudomonadati</taxon>
        <taxon>Pseudomonadota</taxon>
        <taxon>Alphaproteobacteria</taxon>
        <taxon>Hyphomicrobiales</taxon>
        <taxon>Rhizobiaceae</taxon>
        <taxon>Rhizobium/Agrobacterium group</taxon>
        <taxon>Rhizobium</taxon>
    </lineage>
</organism>
<dbReference type="SUPFAM" id="SSF160631">
    <property type="entry name" value="SMI1/KNR4-like"/>
    <property type="match status" value="1"/>
</dbReference>
<keyword evidence="3" id="KW-1185">Reference proteome</keyword>